<dbReference type="InterPro" id="IPR018253">
    <property type="entry name" value="DnaJ_domain_CS"/>
</dbReference>
<protein>
    <submittedName>
        <fullName evidence="1">WSSV409</fullName>
    </submittedName>
</protein>
<organism evidence="1">
    <name type="scientific">White spot syndrome virus</name>
    <dbReference type="NCBI Taxonomy" id="342409"/>
    <lineage>
        <taxon>Viruses</taxon>
        <taxon>Viruses incertae sedis</taxon>
        <taxon>Naldaviricetes</taxon>
        <taxon>Nimaviridae</taxon>
        <taxon>Whispovirus</taxon>
    </lineage>
</organism>
<reference evidence="1" key="1">
    <citation type="submission" date="2017-12" db="EMBL/GenBank/DDBJ databases">
        <authorList>
            <person name="Katneni V.K."/>
            <person name="Shekhar M.S."/>
            <person name="Otta S.K."/>
            <person name="Karthic K."/>
            <person name="Jangam A.K."/>
            <person name="Gopikrishna G."/>
            <person name="Vijayan K.K."/>
        </authorList>
    </citation>
    <scope>NUCLEOTIDE SEQUENCE [LARGE SCALE GENOMIC DNA]</scope>
    <source>
        <strain evidence="1">IN_AP4RU</strain>
    </source>
</reference>
<sequence length="59" mass="7027">MPRSMSMARLHICLKYSGQRLCGLSDASSTFKRMCKTFEDLENEIMRSSFTRLTRYERR</sequence>
<accession>A0A2I6SCB7</accession>
<dbReference type="EMBL" id="MG702567">
    <property type="protein sequence ID" value="AUO15182.1"/>
    <property type="molecule type" value="Genomic_DNA"/>
</dbReference>
<reference evidence="1" key="2">
    <citation type="journal article" date="2018" name="Genome Announc.">
        <title>First Report of a Complete Genome Sequence of White spot syndrome virus from India.</title>
        <authorList>
            <person name="Vinaya Kumar K."/>
            <person name="Shekhar M.S."/>
            <person name="Otta S.K."/>
            <person name="Karthic K."/>
            <person name="Ashok Kumar J."/>
            <person name="Gopikrishna G."/>
            <person name="Vijayan K.K."/>
        </authorList>
    </citation>
    <scope>NUCLEOTIDE SEQUENCE</scope>
    <source>
        <strain evidence="1">IN_AP4RU</strain>
    </source>
</reference>
<dbReference type="PROSITE" id="PS00636">
    <property type="entry name" value="DNAJ_1"/>
    <property type="match status" value="1"/>
</dbReference>
<dbReference type="Proteomes" id="UP000267352">
    <property type="component" value="Segment"/>
</dbReference>
<evidence type="ECO:0000313" key="1">
    <source>
        <dbReference type="EMBL" id="AUO15182.1"/>
    </source>
</evidence>
<proteinExistence type="predicted"/>
<name>A0A2I6SCB7_9VIRU</name>